<dbReference type="InterPro" id="IPR012338">
    <property type="entry name" value="Beta-lactam/transpept-like"/>
</dbReference>
<dbReference type="PANTHER" id="PTHR46825">
    <property type="entry name" value="D-ALANYL-D-ALANINE-CARBOXYPEPTIDASE/ENDOPEPTIDASE AMPH"/>
    <property type="match status" value="1"/>
</dbReference>
<dbReference type="Pfam" id="PF26128">
    <property type="entry name" value="Gad2"/>
    <property type="match status" value="1"/>
</dbReference>
<dbReference type="Pfam" id="PF00144">
    <property type="entry name" value="Beta-lactamase"/>
    <property type="match status" value="1"/>
</dbReference>
<protein>
    <submittedName>
        <fullName evidence="5">Unnamed protein product</fullName>
    </submittedName>
</protein>
<accession>A0AAN5BWF4</accession>
<dbReference type="AlphaFoldDB" id="A0AAN5BWF4"/>
<evidence type="ECO:0000256" key="2">
    <source>
        <dbReference type="SAM" id="MobiDB-lite"/>
    </source>
</evidence>
<dbReference type="InterPro" id="IPR001466">
    <property type="entry name" value="Beta-lactam-related"/>
</dbReference>
<dbReference type="Proteomes" id="UP001165205">
    <property type="component" value="Unassembled WGS sequence"/>
</dbReference>
<evidence type="ECO:0000259" key="4">
    <source>
        <dbReference type="Pfam" id="PF11954"/>
    </source>
</evidence>
<evidence type="ECO:0000256" key="1">
    <source>
        <dbReference type="ARBA" id="ARBA00038215"/>
    </source>
</evidence>
<name>A0AAN5BWF4_ASPOZ</name>
<evidence type="ECO:0000313" key="6">
    <source>
        <dbReference type="Proteomes" id="UP001165205"/>
    </source>
</evidence>
<organism evidence="5 6">
    <name type="scientific">Aspergillus oryzae</name>
    <name type="common">Yellow koji mold</name>
    <dbReference type="NCBI Taxonomy" id="5062"/>
    <lineage>
        <taxon>Eukaryota</taxon>
        <taxon>Fungi</taxon>
        <taxon>Dikarya</taxon>
        <taxon>Ascomycota</taxon>
        <taxon>Pezizomycotina</taxon>
        <taxon>Eurotiomycetes</taxon>
        <taxon>Eurotiomycetidae</taxon>
        <taxon>Eurotiales</taxon>
        <taxon>Aspergillaceae</taxon>
        <taxon>Aspergillus</taxon>
        <taxon>Aspergillus subgen. Circumdati</taxon>
    </lineage>
</organism>
<sequence length="893" mass="101667">MTIRQHPSPFTLEFDSLVQRQLEKWKAYGIAEFPDKKMTVDSLFTTCSTTKAFTAAAVSMVIDDTKKTPSPLRWDTPIASLIRDDFVLADNHATMNTTLEDALAHRSGLPGHLFAMIGAYPNETLREAVRKLRHLPLAYPPRTTFDYCNHMFMVVSHVLEQITGESLGEFLRKRIWSPLNMKDTYFSVQDVKRCPVTSPKLVQGYTWVPEKGCYVAEPHMNYAPTTGTGAMVSNVLDYAKWLRAMIYKKAPISPEGHTSLIHPRTVVSKDDKDTAYPPAPYHLYALGWFVDTYRGQQLYWHSGSWAGFGIMVGFIAEKQFGFAIMGNTQRARNAQLELYLYLIDTLLGVSGSERVEFIERMTKRMADVAEKRSESINETKKRLFPSLLAKPLPHILPLHAYTGIYSHPGYGIITLRVKDGHLQADLSDRVEAMTISLEHTAGEFFVARMSILSLPSLPAKHEDFISWINKNQATPIAQLIKPYNEHEAVVRKLFAQEPSHPALRDNHLNIVPLYDTSGKTIVPSRPRDPSSESPDLQEKYVMPLKAESRRAYGDPAVVSSLEDFRNNFNIFSEGSLSDMDWNNVVVAGSAVVTCLMPVPEQYRGSKRALRQFYHDKYAPASDVDLFLYGLTEEQAIEKIKQIEDKIKNAILYETTTIRTKNTITIVSQYPTRHVQIVLRIYKSISEILTGFDVDCSCAAFDGKQVYASPRALAAYITQTNTIDLTRRSPSYENRLSKYSHRGFEIFCPQLERTVGLARLLVLERLPKSSDRDAYLEQRREERGRPARQQQMRSLKSLNGNVKSDWEDEIPEWMEGDEYSDYHTMVCYTFPPSYRAISADSTPRRFPMGQSSMLRGLSDWCIQKTYFSMQNGTNQKTETSICIGILHSLVTWRM</sequence>
<feature type="domain" description="Beta-lactamase-related" evidence="3">
    <location>
        <begin position="27"/>
        <end position="333"/>
    </location>
</feature>
<dbReference type="Gene3D" id="2.40.128.600">
    <property type="match status" value="1"/>
</dbReference>
<comment type="caution">
    <text evidence="5">The sequence shown here is derived from an EMBL/GenBank/DDBJ whole genome shotgun (WGS) entry which is preliminary data.</text>
</comment>
<dbReference type="InterPro" id="IPR050491">
    <property type="entry name" value="AmpC-like"/>
</dbReference>
<gene>
    <name evidence="5" type="ORF">Aory04_000437200</name>
</gene>
<proteinExistence type="inferred from homology"/>
<dbReference type="SUPFAM" id="SSF56601">
    <property type="entry name" value="beta-lactamase/transpeptidase-like"/>
    <property type="match status" value="1"/>
</dbReference>
<dbReference type="Pfam" id="PF11954">
    <property type="entry name" value="DUF3471"/>
    <property type="match status" value="1"/>
</dbReference>
<dbReference type="Gene3D" id="3.40.710.10">
    <property type="entry name" value="DD-peptidase/beta-lactamase superfamily"/>
    <property type="match status" value="1"/>
</dbReference>
<evidence type="ECO:0000259" key="3">
    <source>
        <dbReference type="Pfam" id="PF00144"/>
    </source>
</evidence>
<evidence type="ECO:0000313" key="5">
    <source>
        <dbReference type="EMBL" id="GMG27823.1"/>
    </source>
</evidence>
<feature type="domain" description="Peptidase S12 Pab87-related C-terminal" evidence="4">
    <location>
        <begin position="392"/>
        <end position="450"/>
    </location>
</feature>
<comment type="similarity">
    <text evidence="1">Belongs to the peptidase S12 family.</text>
</comment>
<dbReference type="InterPro" id="IPR021860">
    <property type="entry name" value="Peptidase_S12_Pab87-rel_C"/>
</dbReference>
<dbReference type="EMBL" id="BSYA01000039">
    <property type="protein sequence ID" value="GMG27823.1"/>
    <property type="molecule type" value="Genomic_DNA"/>
</dbReference>
<feature type="compositionally biased region" description="Basic and acidic residues" evidence="2">
    <location>
        <begin position="773"/>
        <end position="784"/>
    </location>
</feature>
<feature type="region of interest" description="Disordered" evidence="2">
    <location>
        <begin position="773"/>
        <end position="793"/>
    </location>
</feature>
<dbReference type="PANTHER" id="PTHR46825:SF9">
    <property type="entry name" value="BETA-LACTAMASE-RELATED DOMAIN-CONTAINING PROTEIN"/>
    <property type="match status" value="1"/>
</dbReference>
<reference evidence="5" key="1">
    <citation type="submission" date="2023-04" db="EMBL/GenBank/DDBJ databases">
        <title>Aspergillus oryzae NBRC 4228.</title>
        <authorList>
            <person name="Ichikawa N."/>
            <person name="Sato H."/>
            <person name="Tonouchi N."/>
        </authorList>
    </citation>
    <scope>NUCLEOTIDE SEQUENCE</scope>
    <source>
        <strain evidence="5">NBRC 4228</strain>
    </source>
</reference>